<name>A0ABP0BX02_9PEZI</name>
<evidence type="ECO:0000256" key="6">
    <source>
        <dbReference type="ARBA" id="ARBA00046326"/>
    </source>
</evidence>
<feature type="compositionally biased region" description="Polar residues" evidence="7">
    <location>
        <begin position="1510"/>
        <end position="1531"/>
    </location>
</feature>
<dbReference type="InterPro" id="IPR040314">
    <property type="entry name" value="DOP1"/>
</dbReference>
<evidence type="ECO:0000256" key="7">
    <source>
        <dbReference type="SAM" id="MobiDB-lite"/>
    </source>
</evidence>
<dbReference type="InterPro" id="IPR056459">
    <property type="entry name" value="TPR_DOP1"/>
</dbReference>
<feature type="compositionally biased region" description="Polar residues" evidence="7">
    <location>
        <begin position="831"/>
        <end position="840"/>
    </location>
</feature>
<evidence type="ECO:0000256" key="5">
    <source>
        <dbReference type="ARBA" id="ARBA00023136"/>
    </source>
</evidence>
<feature type="domain" description="DOP1-like C-terminal" evidence="10">
    <location>
        <begin position="1406"/>
        <end position="1909"/>
    </location>
</feature>
<keyword evidence="3" id="KW-0653">Protein transport</keyword>
<keyword evidence="2" id="KW-0813">Transport</keyword>
<dbReference type="InterPro" id="IPR056457">
    <property type="entry name" value="DOP1_C"/>
</dbReference>
<dbReference type="Pfam" id="PF24598">
    <property type="entry name" value="DOP1_C"/>
    <property type="match status" value="1"/>
</dbReference>
<evidence type="ECO:0000256" key="3">
    <source>
        <dbReference type="ARBA" id="ARBA00022927"/>
    </source>
</evidence>
<feature type="domain" description="DOP1-like TPR" evidence="11">
    <location>
        <begin position="1060"/>
        <end position="1210"/>
    </location>
</feature>
<evidence type="ECO:0000313" key="13">
    <source>
        <dbReference type="Proteomes" id="UP001642406"/>
    </source>
</evidence>
<evidence type="ECO:0000259" key="9">
    <source>
        <dbReference type="Pfam" id="PF24597"/>
    </source>
</evidence>
<dbReference type="InterPro" id="IPR007249">
    <property type="entry name" value="DOP1_N"/>
</dbReference>
<evidence type="ECO:0000259" key="10">
    <source>
        <dbReference type="Pfam" id="PF24598"/>
    </source>
</evidence>
<evidence type="ECO:0000256" key="1">
    <source>
        <dbReference type="ARBA" id="ARBA00004395"/>
    </source>
</evidence>
<dbReference type="EMBL" id="CAWUHC010000046">
    <property type="protein sequence ID" value="CAK7223906.1"/>
    <property type="molecule type" value="Genomic_DNA"/>
</dbReference>
<keyword evidence="4" id="KW-0333">Golgi apparatus</keyword>
<dbReference type="Pfam" id="PF24601">
    <property type="entry name" value="TPR_DOP1"/>
    <property type="match status" value="1"/>
</dbReference>
<comment type="subcellular location">
    <subcellularLocation>
        <location evidence="1">Golgi apparatus membrane</location>
        <topology evidence="1">Peripheral membrane protein</topology>
    </subcellularLocation>
</comment>
<dbReference type="Pfam" id="PF24597">
    <property type="entry name" value="TPR_DOP1_M"/>
    <property type="match status" value="1"/>
</dbReference>
<comment type="caution">
    <text evidence="12">The sequence shown here is derived from an EMBL/GenBank/DDBJ whole genome shotgun (WGS) entry which is preliminary data.</text>
</comment>
<feature type="domain" description="DOP1 N-terminal" evidence="8">
    <location>
        <begin position="40"/>
        <end position="369"/>
    </location>
</feature>
<dbReference type="InterPro" id="IPR056458">
    <property type="entry name" value="TPR_DOP1_M"/>
</dbReference>
<keyword evidence="13" id="KW-1185">Reference proteome</keyword>
<comment type="similarity">
    <text evidence="6">Belongs to the DOP1 family.</text>
</comment>
<reference evidence="12 13" key="1">
    <citation type="submission" date="2024-01" db="EMBL/GenBank/DDBJ databases">
        <authorList>
            <person name="Allen C."/>
            <person name="Tagirdzhanova G."/>
        </authorList>
    </citation>
    <scope>NUCLEOTIDE SEQUENCE [LARGE SCALE GENOMIC DNA]</scope>
</reference>
<dbReference type="Pfam" id="PF04118">
    <property type="entry name" value="Dopey_N"/>
    <property type="match status" value="1"/>
</dbReference>
<feature type="region of interest" description="Disordered" evidence="7">
    <location>
        <begin position="820"/>
        <end position="841"/>
    </location>
</feature>
<evidence type="ECO:0008006" key="14">
    <source>
        <dbReference type="Google" id="ProtNLM"/>
    </source>
</evidence>
<evidence type="ECO:0000313" key="12">
    <source>
        <dbReference type="EMBL" id="CAK7223906.1"/>
    </source>
</evidence>
<dbReference type="PANTHER" id="PTHR14042">
    <property type="entry name" value="DOPEY-RELATED"/>
    <property type="match status" value="1"/>
</dbReference>
<feature type="region of interest" description="Disordered" evidence="7">
    <location>
        <begin position="1496"/>
        <end position="1533"/>
    </location>
</feature>
<evidence type="ECO:0000256" key="2">
    <source>
        <dbReference type="ARBA" id="ARBA00022448"/>
    </source>
</evidence>
<evidence type="ECO:0000256" key="4">
    <source>
        <dbReference type="ARBA" id="ARBA00023034"/>
    </source>
</evidence>
<evidence type="ECO:0000259" key="11">
    <source>
        <dbReference type="Pfam" id="PF24601"/>
    </source>
</evidence>
<sequence length="1936" mass="212652">MALELPGGRRSMSPESSGRDSPAPRQWRNQLGADEPHTRDKAFRKYASGVDRALSLFETALQEWADYISFLNRLLKALQARQDSITSIPAKALVAKRLSQCLNPSLPSGVHQKALEVYNVVFSIIGMDGLSRDMPLYLPGLAPTLSFASLFARAHFFDLLERHFLDLDPRSLRPALKSLILAVLPALEDETAEDFDRTLKLLNRFKAAVRPLDSEELTPHHATGDDFFWQCFFLATITSNSRRPGALAYLTRYLPKLGLSTTNGTTGTAEKETAEADAELVAKLSELITSPEPGLLVRCFTAGLADDQLLIQRGFLDLLVTHLPLHSTVLQSRAKPDDLELLMRAACGVVTRREMSLNRRLMAWLLGPTPASGDTESALESPSFADGKTLGFPLSPKTSYFEENGLQAMTRALLSMVQSHPGSTPAERARPYRICLSLMDRWEIGGLVVPEVFMPIVDSVRNFKTEAPTKAEFNEVLRSAGVFFDGVESGLIYGEMLGLVAQAIGPGGNLSAEGRADKLALVKFIIQHFNVREDEMATIHAPLSALSILCMLEDIQNRASTGGSDAVSEHAIQALTIAADLLDIVPESALAARPLTGEDTENDEARQQKAQLDLSNAEVLKEIRDFYVNDQGSLDTASPPYGPQAVGELLLQKACSISCQSLLSDADGADLPLKSRVLLTLLDKIPLSTSFDVPNLLSALNSRLSPDGDATTFTTFSSILSISINLHLSERISTNDLSTIVPPLVSRAWKFLSAPEPKYHVETVRNLWLLQTALGTTNRDIEAAISELMIQTDVKGTFATRNADPGRNFGVLWLHTLQDSPNSSDRRTPKTPKTPSSSLRSFPRLAGVDHYDIMLTRPLLLMLDALLDERTQLFMTVKTWLVSLVGLDRLFLILAKKFLDLGVLRSRSSDAKPSSNTAANSDDSVLDNEDVDTDMHLYYLRTLSNIFRWAPETLWAVLARRTVSHDILREQASSLVVSEDTEVTYQEFFVHVCLRCVVPAKTTDSSSLTDQRDAQLCRFALSVLHQILLNPHATPLAKLHLEDPLLDRLAQSLQGPDPYIQSLLLDVLSQALRLRDITPVQQPASPSSEKRTFSSTDLSKAIASPNEEVSHVILPPPPALLKCIQAGLGAPSSRAVLDSWVGFLSTCLPFYSDSIFQVLIPLVETLCAQIGHTFSDLQETFRNSKPPPRSDTDAPETTLVSLLNALEQILATGHQRLLDEEARVQAVKSPDQPQSFFGNIFAADTPHTRSATANDRLTVLLAFQDAVRICFRIWSWGKSSSPANTLDMTSAASFNYTSMRMRNRARRLLEHLFRAETLECLETAIDIWRSALVSQSSASITGQQQSSNRQYTDVFDLLLTLDASRPRHTIPAIFNSIYSRTNPGALDPARKSTLTISLQDTDIVVFLVDYARSLEDDVMDEIWQDCTIFLKDLLGNPFPHRQSLPCLLEFAAVLGEKVDNTNFGEQRKMRRELGDMFLRLLTALFTTRPFTFADGAASSPQLDREPASTRKISLTRSQPPTASAPVTSDYNSPADRADDVVGILSSIVPNLPKILMENDRVQSAATTISTNVIGPALRAKTFPETISRTMLLLLQELSRLPNNQKGWKKDVSDAFNDARFFSTNLALVQSDWLNLLRQWALNDKERMPELLTRITAPTTAGIVFGVGATSARLESDRRTQLTLRRVALLILAAAPDAFVTDLPTITEKLVELLGASATSSPSSTTRAEVFMVLRALVLKTSAVHLAGLWPLVDSELHAAIASIVAPDSSTAADTYNNASLLQACKLLDLLVCVAPDDFQLREWLFVTDTIDAVYRSAMYQPVALADELSEELGSAMMLHTPGGGNSHLTGIESVTALAASSALKRPLLGGNGGGLSDDVSLERKDELVSKVLRPFFSQLSIYAFESTYAMVQVDTEGCVQAVLKDLFDERAIVKAL</sequence>
<gene>
    <name evidence="12" type="ORF">SBRCBS47491_005367</name>
</gene>
<dbReference type="PANTHER" id="PTHR14042:SF24">
    <property type="entry name" value="PROTEIN DOPEY-1 HOMOLOG"/>
    <property type="match status" value="1"/>
</dbReference>
<protein>
    <recommendedName>
        <fullName evidence="14">Dopey N-terminal domain-containing protein</fullName>
    </recommendedName>
</protein>
<keyword evidence="5" id="KW-0472">Membrane</keyword>
<proteinExistence type="inferred from homology"/>
<organism evidence="12 13">
    <name type="scientific">Sporothrix bragantina</name>
    <dbReference type="NCBI Taxonomy" id="671064"/>
    <lineage>
        <taxon>Eukaryota</taxon>
        <taxon>Fungi</taxon>
        <taxon>Dikarya</taxon>
        <taxon>Ascomycota</taxon>
        <taxon>Pezizomycotina</taxon>
        <taxon>Sordariomycetes</taxon>
        <taxon>Sordariomycetidae</taxon>
        <taxon>Ophiostomatales</taxon>
        <taxon>Ophiostomataceae</taxon>
        <taxon>Sporothrix</taxon>
    </lineage>
</organism>
<evidence type="ECO:0000259" key="8">
    <source>
        <dbReference type="Pfam" id="PF04118"/>
    </source>
</evidence>
<feature type="domain" description="DOP1-like middle TPR" evidence="9">
    <location>
        <begin position="400"/>
        <end position="627"/>
    </location>
</feature>
<accession>A0ABP0BX02</accession>
<dbReference type="Proteomes" id="UP001642406">
    <property type="component" value="Unassembled WGS sequence"/>
</dbReference>
<feature type="region of interest" description="Disordered" evidence="7">
    <location>
        <begin position="1"/>
        <end position="34"/>
    </location>
</feature>